<comment type="caution">
    <text evidence="4">The sequence shown here is derived from an EMBL/GenBank/DDBJ whole genome shotgun (WGS) entry which is preliminary data.</text>
</comment>
<evidence type="ECO:0000259" key="3">
    <source>
        <dbReference type="PROSITE" id="PS50110"/>
    </source>
</evidence>
<dbReference type="CDD" id="cd17536">
    <property type="entry name" value="REC_YesN-like"/>
    <property type="match status" value="1"/>
</dbReference>
<sequence>MLTMLIIDDEPFERDGVKFLIEKYNLELVTYEADSGENALEFLKHNQVDILFTDIRMKGMDGLQLAEKVREMQLPMKVIFMSAYGEFEYAQRAIDLKAIRYILKPVQVEEFLIVVSQVIQLCEEERKAKAQQERMEVAYRNEVHYEKQKLLSKLILG</sequence>
<dbReference type="SMART" id="SM00448">
    <property type="entry name" value="REC"/>
    <property type="match status" value="1"/>
</dbReference>
<evidence type="ECO:0000256" key="1">
    <source>
        <dbReference type="ARBA" id="ARBA00022553"/>
    </source>
</evidence>
<dbReference type="PROSITE" id="PS50110">
    <property type="entry name" value="RESPONSE_REGULATORY"/>
    <property type="match status" value="1"/>
</dbReference>
<proteinExistence type="predicted"/>
<gene>
    <name evidence="4" type="ORF">ACFPYJ_14240</name>
</gene>
<evidence type="ECO:0000313" key="4">
    <source>
        <dbReference type="EMBL" id="MFC5650268.1"/>
    </source>
</evidence>
<protein>
    <submittedName>
        <fullName evidence="4">Response regulator</fullName>
    </submittedName>
</protein>
<dbReference type="EMBL" id="JBHSOW010000047">
    <property type="protein sequence ID" value="MFC5650268.1"/>
    <property type="molecule type" value="Genomic_DNA"/>
</dbReference>
<accession>A0ABW0VYJ0</accession>
<dbReference type="RefSeq" id="WP_379188816.1">
    <property type="nucleotide sequence ID" value="NZ_JBHSOW010000047.1"/>
</dbReference>
<feature type="domain" description="Response regulatory" evidence="3">
    <location>
        <begin position="3"/>
        <end position="119"/>
    </location>
</feature>
<dbReference type="InterPro" id="IPR001789">
    <property type="entry name" value="Sig_transdc_resp-reg_receiver"/>
</dbReference>
<dbReference type="PANTHER" id="PTHR44591:SF3">
    <property type="entry name" value="RESPONSE REGULATORY DOMAIN-CONTAINING PROTEIN"/>
    <property type="match status" value="1"/>
</dbReference>
<dbReference type="Pfam" id="PF00072">
    <property type="entry name" value="Response_reg"/>
    <property type="match status" value="1"/>
</dbReference>
<dbReference type="Gene3D" id="3.40.50.2300">
    <property type="match status" value="1"/>
</dbReference>
<dbReference type="InterPro" id="IPR011006">
    <property type="entry name" value="CheY-like_superfamily"/>
</dbReference>
<dbReference type="PANTHER" id="PTHR44591">
    <property type="entry name" value="STRESS RESPONSE REGULATOR PROTEIN 1"/>
    <property type="match status" value="1"/>
</dbReference>
<evidence type="ECO:0000313" key="5">
    <source>
        <dbReference type="Proteomes" id="UP001596047"/>
    </source>
</evidence>
<dbReference type="SUPFAM" id="SSF52172">
    <property type="entry name" value="CheY-like"/>
    <property type="match status" value="1"/>
</dbReference>
<keyword evidence="5" id="KW-1185">Reference proteome</keyword>
<evidence type="ECO:0000256" key="2">
    <source>
        <dbReference type="PROSITE-ProRule" id="PRU00169"/>
    </source>
</evidence>
<dbReference type="InterPro" id="IPR050595">
    <property type="entry name" value="Bact_response_regulator"/>
</dbReference>
<name>A0ABW0VYJ0_9BACL</name>
<dbReference type="Proteomes" id="UP001596047">
    <property type="component" value="Unassembled WGS sequence"/>
</dbReference>
<organism evidence="4 5">
    <name type="scientific">Paenibacillus solisilvae</name>
    <dbReference type="NCBI Taxonomy" id="2486751"/>
    <lineage>
        <taxon>Bacteria</taxon>
        <taxon>Bacillati</taxon>
        <taxon>Bacillota</taxon>
        <taxon>Bacilli</taxon>
        <taxon>Bacillales</taxon>
        <taxon>Paenibacillaceae</taxon>
        <taxon>Paenibacillus</taxon>
    </lineage>
</organism>
<feature type="modified residue" description="4-aspartylphosphate" evidence="2">
    <location>
        <position position="54"/>
    </location>
</feature>
<keyword evidence="1 2" id="KW-0597">Phosphoprotein</keyword>
<reference evidence="5" key="1">
    <citation type="journal article" date="2019" name="Int. J. Syst. Evol. Microbiol.">
        <title>The Global Catalogue of Microorganisms (GCM) 10K type strain sequencing project: providing services to taxonomists for standard genome sequencing and annotation.</title>
        <authorList>
            <consortium name="The Broad Institute Genomics Platform"/>
            <consortium name="The Broad Institute Genome Sequencing Center for Infectious Disease"/>
            <person name="Wu L."/>
            <person name="Ma J."/>
        </authorList>
    </citation>
    <scope>NUCLEOTIDE SEQUENCE [LARGE SCALE GENOMIC DNA]</scope>
    <source>
        <strain evidence="5">CGMCC 1.3240</strain>
    </source>
</reference>